<evidence type="ECO:0000259" key="1">
    <source>
        <dbReference type="Pfam" id="PF24032"/>
    </source>
</evidence>
<comment type="caution">
    <text evidence="2">The sequence shown here is derived from an EMBL/GenBank/DDBJ whole genome shotgun (WGS) entry which is preliminary data.</text>
</comment>
<gene>
    <name evidence="2" type="ORF">A7K91_01855</name>
</gene>
<dbReference type="Pfam" id="PF24032">
    <property type="entry name" value="YQBQ"/>
    <property type="match status" value="1"/>
</dbReference>
<name>A0A1A5Y9X5_9BACL</name>
<dbReference type="SUPFAM" id="SSF69279">
    <property type="entry name" value="Phage tail proteins"/>
    <property type="match status" value="1"/>
</dbReference>
<reference evidence="2 3" key="1">
    <citation type="submission" date="2016-05" db="EMBL/GenBank/DDBJ databases">
        <title>Paenibacillus oryzae. sp. nov., isolated from the rice root.</title>
        <authorList>
            <person name="Zhang J."/>
            <person name="Zhang X."/>
        </authorList>
    </citation>
    <scope>NUCLEOTIDE SEQUENCE [LARGE SCALE GENOMIC DNA]</scope>
    <source>
        <strain evidence="2 3">1DrF-4</strain>
    </source>
</reference>
<dbReference type="AlphaFoldDB" id="A0A1A5Y9X5"/>
<proteinExistence type="predicted"/>
<keyword evidence="3" id="KW-1185">Reference proteome</keyword>
<organism evidence="2 3">
    <name type="scientific">Paenibacillus oryzae</name>
    <dbReference type="NCBI Taxonomy" id="1844972"/>
    <lineage>
        <taxon>Bacteria</taxon>
        <taxon>Bacillati</taxon>
        <taxon>Bacillota</taxon>
        <taxon>Bacilli</taxon>
        <taxon>Bacillales</taxon>
        <taxon>Paenibacillaceae</taxon>
        <taxon>Paenibacillus</taxon>
    </lineage>
</organism>
<dbReference type="STRING" id="1844972.A7K91_01855"/>
<dbReference type="RefSeq" id="WP_068687247.1">
    <property type="nucleotide sequence ID" value="NZ_LYPA01000080.1"/>
</dbReference>
<dbReference type="EMBL" id="LYPA01000080">
    <property type="protein sequence ID" value="OBR62387.1"/>
    <property type="molecule type" value="Genomic_DNA"/>
</dbReference>
<dbReference type="OrthoDB" id="1698671at2"/>
<protein>
    <recommendedName>
        <fullName evidence="1">YqbQ/XkdQ domain-containing protein</fullName>
    </recommendedName>
</protein>
<evidence type="ECO:0000313" key="2">
    <source>
        <dbReference type="EMBL" id="OBR62387.1"/>
    </source>
</evidence>
<dbReference type="Proteomes" id="UP000092024">
    <property type="component" value="Unassembled WGS sequence"/>
</dbReference>
<evidence type="ECO:0000313" key="3">
    <source>
        <dbReference type="Proteomes" id="UP000092024"/>
    </source>
</evidence>
<feature type="domain" description="YqbQ/XkdQ" evidence="1">
    <location>
        <begin position="23"/>
        <end position="320"/>
    </location>
</feature>
<sequence>MITILLDNKNGNVWDLSQIAGDVTWKTSRIGRAGSLEFTVVTEGLYQSRAFAINNGDIVQVRYGDKPVFHGYIFTLEGGSGETVKVKAYDQIRYLMASDTFIFKNKRASEIIVEVANKFKLKTGHIETTPYLIPEMVEDGKKLLDICNKALDLTLIHGGKNYVLYDDFGALALRNIEDMVADNYLGEGSLLTDYSTSLSIDQDTYNRIVLYQDNKKTGNRELFIEQDAANIAKWGMLQLYQSVDEKKNEGQIGELLRMLSTLHNRESKTMKLNALGDLQVRAGSYIYVVIERLGLNQPFLVDECSHKFSGALHTMALDVKVI</sequence>
<accession>A0A1A5Y9X5</accession>
<dbReference type="InterPro" id="IPR056937">
    <property type="entry name" value="YqbQ/XkdQ"/>
</dbReference>